<accession>A0A7J6KQ98</accession>
<proteinExistence type="predicted"/>
<feature type="signal peptide" evidence="1">
    <location>
        <begin position="1"/>
        <end position="21"/>
    </location>
</feature>
<keyword evidence="1" id="KW-0732">Signal</keyword>
<feature type="chain" id="PRO_5029484392" evidence="1">
    <location>
        <begin position="22"/>
        <end position="227"/>
    </location>
</feature>
<gene>
    <name evidence="2" type="ORF">FOL46_001973</name>
</gene>
<sequence length="227" mass="26037">MFIKRIVIFAAAASVATGAVANPLDSEKPNDKFPPLKNATSDCCFFSNMKLTYDRQSFRIIVGPDFTLRTMYVACPGTKKWEAFQADFLNDGALSRFYPSGHALWPILYRKEADFEEYAEDDRLEDPLGRNFRVKFSRREPKVPTEVCKKSMQSRFVSVRPHVRTSRDLLGTGMCQLEHKPETATDRVVSELPYLSYLVLKRRVLSPAPVNFLSEPIDFSFAWFELE</sequence>
<comment type="caution">
    <text evidence="2">The sequence shown here is derived from an EMBL/GenBank/DDBJ whole genome shotgun (WGS) entry which is preliminary data.</text>
</comment>
<feature type="non-terminal residue" evidence="2">
    <location>
        <position position="227"/>
    </location>
</feature>
<protein>
    <submittedName>
        <fullName evidence="2">Uncharacterized protein</fullName>
    </submittedName>
</protein>
<evidence type="ECO:0000313" key="3">
    <source>
        <dbReference type="Proteomes" id="UP000572268"/>
    </source>
</evidence>
<dbReference type="Proteomes" id="UP000572268">
    <property type="component" value="Unassembled WGS sequence"/>
</dbReference>
<dbReference type="AlphaFoldDB" id="A0A7J6KQ98"/>
<reference evidence="2 3" key="1">
    <citation type="submission" date="2020-04" db="EMBL/GenBank/DDBJ databases">
        <title>Perkinsus olseni comparative genomics.</title>
        <authorList>
            <person name="Bogema D.R."/>
        </authorList>
    </citation>
    <scope>NUCLEOTIDE SEQUENCE [LARGE SCALE GENOMIC DNA]</scope>
    <source>
        <strain evidence="2">ATCC PRA-31</strain>
    </source>
</reference>
<evidence type="ECO:0000256" key="1">
    <source>
        <dbReference type="SAM" id="SignalP"/>
    </source>
</evidence>
<dbReference type="EMBL" id="JABANN010001596">
    <property type="protein sequence ID" value="KAF4649257.1"/>
    <property type="molecule type" value="Genomic_DNA"/>
</dbReference>
<evidence type="ECO:0000313" key="2">
    <source>
        <dbReference type="EMBL" id="KAF4649257.1"/>
    </source>
</evidence>
<organism evidence="2 3">
    <name type="scientific">Perkinsus olseni</name>
    <name type="common">Perkinsus atlanticus</name>
    <dbReference type="NCBI Taxonomy" id="32597"/>
    <lineage>
        <taxon>Eukaryota</taxon>
        <taxon>Sar</taxon>
        <taxon>Alveolata</taxon>
        <taxon>Perkinsozoa</taxon>
        <taxon>Perkinsea</taxon>
        <taxon>Perkinsida</taxon>
        <taxon>Perkinsidae</taxon>
        <taxon>Perkinsus</taxon>
    </lineage>
</organism>
<name>A0A7J6KQ98_PEROL</name>